<gene>
    <name evidence="1" type="ORF">VN21_09060</name>
</gene>
<dbReference type="AlphaFoldDB" id="A0A0M3DGZ3"/>
<dbReference type="EMBL" id="LBBT01000190">
    <property type="protein sequence ID" value="KKY01401.1"/>
    <property type="molecule type" value="Genomic_DNA"/>
</dbReference>
<dbReference type="PATRIC" id="fig|1629550.3.peg.1256"/>
<proteinExistence type="predicted"/>
<comment type="caution">
    <text evidence="1">The sequence shown here is derived from an EMBL/GenBank/DDBJ whole genome shotgun (WGS) entry which is preliminary data.</text>
</comment>
<organism evidence="1 2">
    <name type="scientific">Paraclostridium benzoelyticum</name>
    <dbReference type="NCBI Taxonomy" id="1629550"/>
    <lineage>
        <taxon>Bacteria</taxon>
        <taxon>Bacillati</taxon>
        <taxon>Bacillota</taxon>
        <taxon>Clostridia</taxon>
        <taxon>Peptostreptococcales</taxon>
        <taxon>Peptostreptococcaceae</taxon>
        <taxon>Paraclostridium</taxon>
    </lineage>
</organism>
<dbReference type="RefSeq" id="WP_046822968.1">
    <property type="nucleotide sequence ID" value="NZ_JBCLWQ010000001.1"/>
</dbReference>
<protein>
    <submittedName>
        <fullName evidence="1">Uncharacterized protein</fullName>
    </submittedName>
</protein>
<sequence>MNENIKGTPLDYSDTKVSVYFEIGGIKLREIRQVIENIDLIDTIQYSEYGFEVMIPIQIIPEIVLQLTKEEIAIYAINRK</sequence>
<name>A0A0M3DGZ3_9FIRM</name>
<keyword evidence="2" id="KW-1185">Reference proteome</keyword>
<evidence type="ECO:0000313" key="1">
    <source>
        <dbReference type="EMBL" id="KKY01401.1"/>
    </source>
</evidence>
<dbReference type="Proteomes" id="UP000034407">
    <property type="component" value="Unassembled WGS sequence"/>
</dbReference>
<evidence type="ECO:0000313" key="2">
    <source>
        <dbReference type="Proteomes" id="UP000034407"/>
    </source>
</evidence>
<dbReference type="OrthoDB" id="3010327at2"/>
<accession>A0A0M3DGZ3</accession>
<reference evidence="1 2" key="1">
    <citation type="submission" date="2015-04" db="EMBL/GenBank/DDBJ databases">
        <title>Microcin producing Clostridium sp. JC272T.</title>
        <authorList>
            <person name="Jyothsna T."/>
            <person name="Sasikala C."/>
            <person name="Ramana C."/>
        </authorList>
    </citation>
    <scope>NUCLEOTIDE SEQUENCE [LARGE SCALE GENOMIC DNA]</scope>
    <source>
        <strain evidence="1 2">JC272</strain>
    </source>
</reference>